<dbReference type="Pfam" id="PF12802">
    <property type="entry name" value="MarR_2"/>
    <property type="match status" value="1"/>
</dbReference>
<organism evidence="5 6">
    <name type="scientific">Agaribacillus aureus</name>
    <dbReference type="NCBI Taxonomy" id="3051825"/>
    <lineage>
        <taxon>Bacteria</taxon>
        <taxon>Pseudomonadati</taxon>
        <taxon>Bacteroidota</taxon>
        <taxon>Cytophagia</taxon>
        <taxon>Cytophagales</taxon>
        <taxon>Splendidivirgaceae</taxon>
        <taxon>Agaribacillus</taxon>
    </lineage>
</organism>
<keyword evidence="6" id="KW-1185">Reference proteome</keyword>
<dbReference type="EMBL" id="JAUJEB010000007">
    <property type="protein sequence ID" value="MDN5216052.1"/>
    <property type="molecule type" value="Genomic_DNA"/>
</dbReference>
<reference evidence="5" key="1">
    <citation type="submission" date="2023-06" db="EMBL/GenBank/DDBJ databases">
        <title>Genomic of Agaribacillus aureum.</title>
        <authorList>
            <person name="Wang G."/>
        </authorList>
    </citation>
    <scope>NUCLEOTIDE SEQUENCE</scope>
    <source>
        <strain evidence="5">BMA12</strain>
    </source>
</reference>
<evidence type="ECO:0000256" key="3">
    <source>
        <dbReference type="ARBA" id="ARBA00023163"/>
    </source>
</evidence>
<dbReference type="PROSITE" id="PS50995">
    <property type="entry name" value="HTH_MARR_2"/>
    <property type="match status" value="1"/>
</dbReference>
<dbReference type="PANTHER" id="PTHR42756:SF1">
    <property type="entry name" value="TRANSCRIPTIONAL REPRESSOR OF EMRAB OPERON"/>
    <property type="match status" value="1"/>
</dbReference>
<comment type="caution">
    <text evidence="5">The sequence shown here is derived from an EMBL/GenBank/DDBJ whole genome shotgun (WGS) entry which is preliminary data.</text>
</comment>
<dbReference type="SUPFAM" id="SSF46785">
    <property type="entry name" value="Winged helix' DNA-binding domain"/>
    <property type="match status" value="1"/>
</dbReference>
<evidence type="ECO:0000313" key="5">
    <source>
        <dbReference type="EMBL" id="MDN5216052.1"/>
    </source>
</evidence>
<keyword evidence="1" id="KW-0805">Transcription regulation</keyword>
<protein>
    <submittedName>
        <fullName evidence="5">MarR family winged helix-turn-helix transcriptional regulator</fullName>
    </submittedName>
</protein>
<dbReference type="RefSeq" id="WP_346761386.1">
    <property type="nucleotide sequence ID" value="NZ_JAUJEB010000007.1"/>
</dbReference>
<evidence type="ECO:0000259" key="4">
    <source>
        <dbReference type="PROSITE" id="PS50995"/>
    </source>
</evidence>
<dbReference type="InterPro" id="IPR036388">
    <property type="entry name" value="WH-like_DNA-bd_sf"/>
</dbReference>
<dbReference type="SMART" id="SM00347">
    <property type="entry name" value="HTH_MARR"/>
    <property type="match status" value="1"/>
</dbReference>
<sequence length="205" mass="23464">MARENLKSPFNPHQQSVGLDHKIVVTLEKFAEVFRVLLWEQAKENRLSPIQLQILLFLNFHSADQRKVAYLAKEFNMTKATISDAVKSLINKEMIVKKVDKADTRSFFLNLTSAGKKATERTALFSGALQASIAELDGKEKENLFRSLFKVIQSLNQKGIVSLQRMCFSCRFYEGDRENKHFCQFLNLPLKGAELRVDCPEHEPS</sequence>
<keyword evidence="2" id="KW-0238">DNA-binding</keyword>
<proteinExistence type="predicted"/>
<evidence type="ECO:0000313" key="6">
    <source>
        <dbReference type="Proteomes" id="UP001172083"/>
    </source>
</evidence>
<name>A0ABT8LE78_9BACT</name>
<dbReference type="PANTHER" id="PTHR42756">
    <property type="entry name" value="TRANSCRIPTIONAL REGULATOR, MARR"/>
    <property type="match status" value="1"/>
</dbReference>
<gene>
    <name evidence="5" type="ORF">QQ020_28495</name>
</gene>
<evidence type="ECO:0000256" key="1">
    <source>
        <dbReference type="ARBA" id="ARBA00023015"/>
    </source>
</evidence>
<dbReference type="Proteomes" id="UP001172083">
    <property type="component" value="Unassembled WGS sequence"/>
</dbReference>
<dbReference type="InterPro" id="IPR000835">
    <property type="entry name" value="HTH_MarR-typ"/>
</dbReference>
<dbReference type="Gene3D" id="1.10.10.10">
    <property type="entry name" value="Winged helix-like DNA-binding domain superfamily/Winged helix DNA-binding domain"/>
    <property type="match status" value="1"/>
</dbReference>
<accession>A0ABT8LE78</accession>
<evidence type="ECO:0000256" key="2">
    <source>
        <dbReference type="ARBA" id="ARBA00023125"/>
    </source>
</evidence>
<keyword evidence="3" id="KW-0804">Transcription</keyword>
<dbReference type="InterPro" id="IPR036390">
    <property type="entry name" value="WH_DNA-bd_sf"/>
</dbReference>
<feature type="domain" description="HTH marR-type" evidence="4">
    <location>
        <begin position="20"/>
        <end position="153"/>
    </location>
</feature>